<dbReference type="InterPro" id="IPR036390">
    <property type="entry name" value="WH_DNA-bd_sf"/>
</dbReference>
<evidence type="ECO:0000256" key="1">
    <source>
        <dbReference type="ARBA" id="ARBA00023015"/>
    </source>
</evidence>
<evidence type="ECO:0000256" key="3">
    <source>
        <dbReference type="ARBA" id="ARBA00023163"/>
    </source>
</evidence>
<dbReference type="SMART" id="SM00345">
    <property type="entry name" value="HTH_GNTR"/>
    <property type="match status" value="1"/>
</dbReference>
<dbReference type="SUPFAM" id="SSF48008">
    <property type="entry name" value="GntR ligand-binding domain-like"/>
    <property type="match status" value="1"/>
</dbReference>
<evidence type="ECO:0000313" key="6">
    <source>
        <dbReference type="Proteomes" id="UP000233276"/>
    </source>
</evidence>
<dbReference type="PROSITE" id="PS50949">
    <property type="entry name" value="HTH_GNTR"/>
    <property type="match status" value="1"/>
</dbReference>
<protein>
    <submittedName>
        <fullName evidence="5">GntR family transcriptional regulator</fullName>
    </submittedName>
</protein>
<dbReference type="Pfam" id="PF00392">
    <property type="entry name" value="GntR"/>
    <property type="match status" value="1"/>
</dbReference>
<dbReference type="PANTHER" id="PTHR43537">
    <property type="entry name" value="TRANSCRIPTIONAL REGULATOR, GNTR FAMILY"/>
    <property type="match status" value="1"/>
</dbReference>
<dbReference type="InterPro" id="IPR000524">
    <property type="entry name" value="Tscrpt_reg_HTH_GntR"/>
</dbReference>
<proteinExistence type="predicted"/>
<dbReference type="Gene3D" id="1.20.120.530">
    <property type="entry name" value="GntR ligand-binding domain-like"/>
    <property type="match status" value="1"/>
</dbReference>
<dbReference type="PANTHER" id="PTHR43537:SF44">
    <property type="entry name" value="GNTR FAMILY REGULATORY PROTEIN"/>
    <property type="match status" value="1"/>
</dbReference>
<dbReference type="SUPFAM" id="SSF46785">
    <property type="entry name" value="Winged helix' DNA-binding domain"/>
    <property type="match status" value="1"/>
</dbReference>
<keyword evidence="1" id="KW-0805">Transcription regulation</keyword>
<dbReference type="GO" id="GO:0003700">
    <property type="term" value="F:DNA-binding transcription factor activity"/>
    <property type="evidence" value="ECO:0007669"/>
    <property type="project" value="InterPro"/>
</dbReference>
<organism evidence="5 6">
    <name type="scientific">Microbacterium hominis</name>
    <dbReference type="NCBI Taxonomy" id="162426"/>
    <lineage>
        <taxon>Bacteria</taxon>
        <taxon>Bacillati</taxon>
        <taxon>Actinomycetota</taxon>
        <taxon>Actinomycetes</taxon>
        <taxon>Micrococcales</taxon>
        <taxon>Microbacteriaceae</taxon>
        <taxon>Microbacterium</taxon>
    </lineage>
</organism>
<evidence type="ECO:0000313" key="5">
    <source>
        <dbReference type="EMBL" id="AUG30536.1"/>
    </source>
</evidence>
<dbReference type="GO" id="GO:0003677">
    <property type="term" value="F:DNA binding"/>
    <property type="evidence" value="ECO:0007669"/>
    <property type="project" value="UniProtKB-KW"/>
</dbReference>
<dbReference type="InterPro" id="IPR036388">
    <property type="entry name" value="WH-like_DNA-bd_sf"/>
</dbReference>
<sequence length="224" mass="23724">MSPRRREPASRPTADTRLADALRAEILSGAAAPGSPLREEEIARAHDVSRHTVRAALATLGAERLVQIVPYAGARVSALDDDELVGLQQLRAALESEAVRMVSATHGARWPAEVRAPIDAAIDELADAEARADWPATIRAHAAVHRAVVAASGSPRIVQAHAALESEVLLLLTHVRPHYGAGALAAEHRAYVDEIRRGGGAAVRAHLDHSTQLIRAARAAAASR</sequence>
<keyword evidence="3" id="KW-0804">Transcription</keyword>
<dbReference type="RefSeq" id="WP_061781837.1">
    <property type="nucleotide sequence ID" value="NZ_CP025299.1"/>
</dbReference>
<dbReference type="EMBL" id="CP025299">
    <property type="protein sequence ID" value="AUG30536.1"/>
    <property type="molecule type" value="Genomic_DNA"/>
</dbReference>
<dbReference type="Pfam" id="PF07729">
    <property type="entry name" value="FCD"/>
    <property type="match status" value="1"/>
</dbReference>
<dbReference type="InterPro" id="IPR011711">
    <property type="entry name" value="GntR_C"/>
</dbReference>
<evidence type="ECO:0000259" key="4">
    <source>
        <dbReference type="PROSITE" id="PS50949"/>
    </source>
</evidence>
<reference evidence="5 6" key="1">
    <citation type="submission" date="2017-12" db="EMBL/GenBank/DDBJ databases">
        <title>Isolation and characterization of estrogens degradatiion strain Microbacterium hominis SJTG1.</title>
        <authorList>
            <person name="Xiong W."/>
            <person name="Yin C."/>
            <person name="Zheng D."/>
            <person name="Liang R."/>
        </authorList>
    </citation>
    <scope>NUCLEOTIDE SEQUENCE [LARGE SCALE GENOMIC DNA]</scope>
    <source>
        <strain evidence="5 6">SJTG1</strain>
    </source>
</reference>
<dbReference type="Gene3D" id="1.10.10.10">
    <property type="entry name" value="Winged helix-like DNA-binding domain superfamily/Winged helix DNA-binding domain"/>
    <property type="match status" value="1"/>
</dbReference>
<dbReference type="CDD" id="cd07377">
    <property type="entry name" value="WHTH_GntR"/>
    <property type="match status" value="1"/>
</dbReference>
<gene>
    <name evidence="5" type="ORF">CXR34_14410</name>
</gene>
<evidence type="ECO:0000256" key="2">
    <source>
        <dbReference type="ARBA" id="ARBA00023125"/>
    </source>
</evidence>
<dbReference type="Proteomes" id="UP000233276">
    <property type="component" value="Chromosome"/>
</dbReference>
<feature type="domain" description="HTH gntR-type" evidence="4">
    <location>
        <begin position="12"/>
        <end position="79"/>
    </location>
</feature>
<dbReference type="KEGG" id="mhos:CXR34_14410"/>
<dbReference type="AlphaFoldDB" id="A0A2K9DTI0"/>
<keyword evidence="2" id="KW-0238">DNA-binding</keyword>
<name>A0A2K9DTI0_9MICO</name>
<dbReference type="InterPro" id="IPR008920">
    <property type="entry name" value="TF_FadR/GntR_C"/>
</dbReference>
<accession>A0A2K9DTI0</accession>